<dbReference type="AlphaFoldDB" id="A0A915AJG8"/>
<feature type="compositionally biased region" description="Low complexity" evidence="1">
    <location>
        <begin position="565"/>
        <end position="579"/>
    </location>
</feature>
<name>A0A915AJG8_PARUN</name>
<feature type="compositionally biased region" description="Pro residues" evidence="1">
    <location>
        <begin position="580"/>
        <end position="589"/>
    </location>
</feature>
<keyword evidence="2" id="KW-1185">Reference proteome</keyword>
<feature type="region of interest" description="Disordered" evidence="1">
    <location>
        <begin position="1"/>
        <end position="134"/>
    </location>
</feature>
<feature type="region of interest" description="Disordered" evidence="1">
    <location>
        <begin position="564"/>
        <end position="589"/>
    </location>
</feature>
<evidence type="ECO:0000256" key="1">
    <source>
        <dbReference type="SAM" id="MobiDB-lite"/>
    </source>
</evidence>
<sequence length="1066" mass="112409">MEIGTNELTRPFRIPRRKTAEENSKDGDEKWKRKRGPADSDLRSPLIASASTRKNDSTFSSRIVPPTKRKASQEHRSITVKKNTSKVPSSGGEVFDKILGSMVNPPKERKPEATKERDEAGPSGTSGSTRIQRGVRQLTREELERQHVDNSACYAFLRKDGLMERLLGHKMLTGRVDSHVALGYLPFDPNEQAPSRKPTYTGTSFDDFPKICEPPPVAIAVEERRGPRTPPGSPGHQDNSSLISSRGAASASPSSPPPPPPPEEIMETKKMSGGSTSLIAEMAELTKLPHSQLAECLGEELQNAMKQVDQAVLLNTLKDALIKVGRRNASELDGSKASPEAKEECAAVARRPQSPMQISSPPVEMDIESDKSVETCEQVLPPPPPAPSTPPADAQLMANPTLSGPRPTSVPVPPPPCVLPTPPPPPPVVLPPAPPPQVIVSTAAAIAVPPTVTLVTAVSAPPVMIPPFSGPPPLPFVPTKPPPNTSAIHPQVCPSSVAPSIAASSAPSAAATPVAPTLAFAAPPPPVLPNTAVPPPGLPVAAFAAVVVPPVPICSREITGTINTSPISAAPPEASASLLGPPPTSTSTLHPPPVLTGAPVAVVPCTSFLHSVAPPSLTPLTTSADETAAHLPTLTSHVDFSKPPPIALSVPPPTVQPPPSSQSMHQQPLPTYSVPPPVSALSAMNPSAPPSSTGETHITSVTSLSTAHACFSPSVSYSNGDVQRSFGEQNNVTPSLRNSPMLPVKETFFPAMPPHKNSFVRSERPPLVAAPPLQPPRPPLILAEQNPSTPTSQNVIRTLMSALAIPQQARSSPPAATAPQIVPGALINSTACRPVDVSQPPPGGSIVTSRTSSPVLLDRYGCPLPVPAKRSGIMNRTQPPAATTKSILNSSNSESFQLKPVVNTMLESPAEETQEEDSEIVDFSWPPANFEEQERTKPNGNYEALSLDQPKFFSSPVQRPCTSLAGPAGRGPSPQVPSQKTIPRQQFPLPPSVDHLHAVKNALAGGTNRPPPLIGTAPSSLPPFRPPFSSIPLRMRGQLPFPLRRPPPPVGPVQPGVRTMRPLFRR</sequence>
<proteinExistence type="predicted"/>
<feature type="region of interest" description="Disordered" evidence="1">
    <location>
        <begin position="1038"/>
        <end position="1066"/>
    </location>
</feature>
<feature type="compositionally biased region" description="Pro residues" evidence="1">
    <location>
        <begin position="380"/>
        <end position="390"/>
    </location>
</feature>
<feature type="compositionally biased region" description="Polar residues" evidence="1">
    <location>
        <begin position="49"/>
        <end position="61"/>
    </location>
</feature>
<accession>A0A915AJG8</accession>
<dbReference type="WBParaSite" id="PgR009X_g079_t14">
    <property type="protein sequence ID" value="PgR009X_g079_t14"/>
    <property type="gene ID" value="PgR009X_g079"/>
</dbReference>
<evidence type="ECO:0000313" key="3">
    <source>
        <dbReference type="WBParaSite" id="PgR009X_g079_t14"/>
    </source>
</evidence>
<feature type="compositionally biased region" description="Pro residues" evidence="1">
    <location>
        <begin position="254"/>
        <end position="263"/>
    </location>
</feature>
<organism evidence="2 3">
    <name type="scientific">Parascaris univalens</name>
    <name type="common">Nematode worm</name>
    <dbReference type="NCBI Taxonomy" id="6257"/>
    <lineage>
        <taxon>Eukaryota</taxon>
        <taxon>Metazoa</taxon>
        <taxon>Ecdysozoa</taxon>
        <taxon>Nematoda</taxon>
        <taxon>Chromadorea</taxon>
        <taxon>Rhabditida</taxon>
        <taxon>Spirurina</taxon>
        <taxon>Ascaridomorpha</taxon>
        <taxon>Ascaridoidea</taxon>
        <taxon>Ascarididae</taxon>
        <taxon>Parascaris</taxon>
    </lineage>
</organism>
<feature type="compositionally biased region" description="Basic and acidic residues" evidence="1">
    <location>
        <begin position="106"/>
        <end position="120"/>
    </location>
</feature>
<dbReference type="Proteomes" id="UP000887569">
    <property type="component" value="Unplaced"/>
</dbReference>
<reference evidence="3" key="1">
    <citation type="submission" date="2022-11" db="UniProtKB">
        <authorList>
            <consortium name="WormBaseParasite"/>
        </authorList>
    </citation>
    <scope>IDENTIFICATION</scope>
</reference>
<feature type="region of interest" description="Disordered" evidence="1">
    <location>
        <begin position="636"/>
        <end position="697"/>
    </location>
</feature>
<feature type="compositionally biased region" description="Pro residues" evidence="1">
    <location>
        <begin position="642"/>
        <end position="660"/>
    </location>
</feature>
<feature type="region of interest" description="Disordered" evidence="1">
    <location>
        <begin position="187"/>
        <end position="272"/>
    </location>
</feature>
<feature type="compositionally biased region" description="Pro residues" evidence="1">
    <location>
        <begin position="1043"/>
        <end position="1052"/>
    </location>
</feature>
<feature type="compositionally biased region" description="Polar residues" evidence="1">
    <location>
        <begin position="682"/>
        <end position="697"/>
    </location>
</feature>
<evidence type="ECO:0000313" key="2">
    <source>
        <dbReference type="Proteomes" id="UP000887569"/>
    </source>
</evidence>
<protein>
    <submittedName>
        <fullName evidence="3">Histone-lysine N-methyltransferase, H3 lysine-79 specific</fullName>
    </submittedName>
</protein>
<feature type="compositionally biased region" description="Basic and acidic residues" evidence="1">
    <location>
        <begin position="331"/>
        <end position="345"/>
    </location>
</feature>
<feature type="compositionally biased region" description="Basic and acidic residues" evidence="1">
    <location>
        <begin position="18"/>
        <end position="42"/>
    </location>
</feature>
<feature type="region of interest" description="Disordered" evidence="1">
    <location>
        <begin position="331"/>
        <end position="414"/>
    </location>
</feature>
<dbReference type="PRINTS" id="PR01217">
    <property type="entry name" value="PRICHEXTENSN"/>
</dbReference>